<dbReference type="PANTHER" id="PTHR43369">
    <property type="entry name" value="PHOSPHORIBOSYLGLYCINAMIDE FORMYLTRANSFERASE"/>
    <property type="match status" value="1"/>
</dbReference>
<keyword evidence="2 6" id="KW-0808">Transferase</keyword>
<dbReference type="InterPro" id="IPR002376">
    <property type="entry name" value="Formyl_transf_N"/>
</dbReference>
<evidence type="ECO:0000256" key="1">
    <source>
        <dbReference type="ARBA" id="ARBA00005054"/>
    </source>
</evidence>
<feature type="binding site" evidence="6">
    <location>
        <position position="76"/>
    </location>
    <ligand>
        <name>(6R)-10-formyltetrahydrofolate</name>
        <dbReference type="ChEBI" id="CHEBI:195366"/>
    </ligand>
</feature>
<feature type="domain" description="Formyl transferase N-terminal" evidence="7">
    <location>
        <begin position="6"/>
        <end position="190"/>
    </location>
</feature>
<comment type="similarity">
    <text evidence="4 6">Belongs to the GART family.</text>
</comment>
<dbReference type="InterPro" id="IPR001555">
    <property type="entry name" value="GART_AS"/>
</dbReference>
<evidence type="ECO:0000256" key="6">
    <source>
        <dbReference type="HAMAP-Rule" id="MF_01930"/>
    </source>
</evidence>
<dbReference type="PROSITE" id="PS00373">
    <property type="entry name" value="GART"/>
    <property type="match status" value="1"/>
</dbReference>
<evidence type="ECO:0000313" key="8">
    <source>
        <dbReference type="EMBL" id="QGT49957.1"/>
    </source>
</evidence>
<dbReference type="NCBIfam" id="TIGR00639">
    <property type="entry name" value="PurN"/>
    <property type="match status" value="1"/>
</dbReference>
<dbReference type="PANTHER" id="PTHR43369:SF2">
    <property type="entry name" value="PHOSPHORIBOSYLGLYCINAMIDE FORMYLTRANSFERASE"/>
    <property type="match status" value="1"/>
</dbReference>
<keyword evidence="3 6" id="KW-0658">Purine biosynthesis</keyword>
<protein>
    <recommendedName>
        <fullName evidence="6">Phosphoribosylglycinamide formyltransferase</fullName>
        <ecNumber evidence="6">2.1.2.2</ecNumber>
    </recommendedName>
    <alternativeName>
        <fullName evidence="6">5'-phosphoribosylglycinamide transformylase</fullName>
    </alternativeName>
    <alternativeName>
        <fullName evidence="6">GAR transformylase</fullName>
        <shortName evidence="6">GART</shortName>
    </alternativeName>
</protein>
<feature type="binding site" evidence="6">
    <location>
        <position position="116"/>
    </location>
    <ligand>
        <name>(6R)-10-formyltetrahydrofolate</name>
        <dbReference type="ChEBI" id="CHEBI:195366"/>
    </ligand>
</feature>
<dbReference type="EC" id="2.1.2.2" evidence="6"/>
<dbReference type="Pfam" id="PF00551">
    <property type="entry name" value="Formyl_trans_N"/>
    <property type="match status" value="1"/>
</dbReference>
<feature type="active site" description="Proton donor" evidence="6">
    <location>
        <position position="118"/>
    </location>
</feature>
<evidence type="ECO:0000256" key="4">
    <source>
        <dbReference type="ARBA" id="ARBA00038440"/>
    </source>
</evidence>
<comment type="function">
    <text evidence="6">Catalyzes the transfer of a formyl group from 10-formyltetrahydrofolate to 5-phospho-ribosyl-glycinamide (GAR), producing 5-phospho-ribosyl-N-formylglycinamide (FGAR) and tetrahydrofolate.</text>
</comment>
<dbReference type="HAMAP" id="MF_01930">
    <property type="entry name" value="PurN"/>
    <property type="match status" value="1"/>
</dbReference>
<dbReference type="GO" id="GO:0005737">
    <property type="term" value="C:cytoplasm"/>
    <property type="evidence" value="ECO:0007669"/>
    <property type="project" value="TreeGrafter"/>
</dbReference>
<dbReference type="AlphaFoldDB" id="A0A650EJP3"/>
<dbReference type="SUPFAM" id="SSF53328">
    <property type="entry name" value="Formyltransferase"/>
    <property type="match status" value="1"/>
</dbReference>
<dbReference type="InterPro" id="IPR004607">
    <property type="entry name" value="GART"/>
</dbReference>
<comment type="pathway">
    <text evidence="1 6">Purine metabolism; IMP biosynthesis via de novo pathway; N(2)-formyl-N(1)-(5-phospho-D-ribosyl)glycinamide from N(1)-(5-phospho-D-ribosyl)glycinamide (10-formyl THF route): step 1/1.</text>
</comment>
<gene>
    <name evidence="6 8" type="primary">purN</name>
    <name evidence="8" type="ORF">Helico4rc_0760</name>
</gene>
<feature type="binding site" evidence="6">
    <location>
        <begin position="15"/>
        <end position="17"/>
    </location>
    <ligand>
        <name>N(1)-(5-phospho-beta-D-ribosyl)glycinamide</name>
        <dbReference type="ChEBI" id="CHEBI:143788"/>
    </ligand>
</feature>
<dbReference type="Gene3D" id="3.40.50.170">
    <property type="entry name" value="Formyl transferase, N-terminal domain"/>
    <property type="match status" value="1"/>
</dbReference>
<reference evidence="8" key="1">
    <citation type="journal article" date="2020" name="J. ISSAAS">
        <title>Lactobacilli and other gastrointestinal microbiota of Peromyscus leucopus, reservoir host for agents of Lyme disease and other zoonoses in North America.</title>
        <authorList>
            <person name="Milovic A."/>
            <person name="Bassam K."/>
            <person name="Shao H."/>
            <person name="Chatzistamou I."/>
            <person name="Tufts D.M."/>
            <person name="Diuk-Wasser M."/>
            <person name="Barbour A.G."/>
        </authorList>
    </citation>
    <scope>NUCLEOTIDE SEQUENCE</scope>
    <source>
        <strain evidence="8">LL4</strain>
    </source>
</reference>
<feature type="site" description="Raises pKa of active site His" evidence="6">
    <location>
        <position position="154"/>
    </location>
</feature>
<accession>A0A650EJP3</accession>
<feature type="binding site" evidence="6">
    <location>
        <begin position="101"/>
        <end position="104"/>
    </location>
    <ligand>
        <name>(6R)-10-formyltetrahydrofolate</name>
        <dbReference type="ChEBI" id="CHEBI:195366"/>
    </ligand>
</feature>
<evidence type="ECO:0000256" key="3">
    <source>
        <dbReference type="ARBA" id="ARBA00022755"/>
    </source>
</evidence>
<evidence type="ECO:0000256" key="2">
    <source>
        <dbReference type="ARBA" id="ARBA00022679"/>
    </source>
</evidence>
<dbReference type="GO" id="GO:0006189">
    <property type="term" value="P:'de novo' IMP biosynthetic process"/>
    <property type="evidence" value="ECO:0007669"/>
    <property type="project" value="UniProtKB-UniRule"/>
</dbReference>
<proteinExistence type="inferred from homology"/>
<dbReference type="CDD" id="cd08645">
    <property type="entry name" value="FMT_core_GART"/>
    <property type="match status" value="1"/>
</dbReference>
<dbReference type="InterPro" id="IPR036477">
    <property type="entry name" value="Formyl_transf_N_sf"/>
</dbReference>
<sequence length="210" mass="23338">MTLTRKLAILFSGNGSNMQNLIETLHQKVFQDSDKQNIKLEVTITLCNNPSAHGIKRTQDLGIPCVIIPHKDFSSRLAFDEAMIKVLDSHHIELCILAGFMRILTPSFTQHFPTINIHPSLLPAHKGAHAIADTFNARDSYGGVSVHWVNEELDGGALITQKSVALESTDTLESFEHKIHTLEYELYPIAVLQALNLDATSLQDSLQETK</sequence>
<name>A0A650EJP3_9HELI</name>
<comment type="catalytic activity">
    <reaction evidence="5 6">
        <text>N(1)-(5-phospho-beta-D-ribosyl)glycinamide + (6R)-10-formyltetrahydrofolate = N(2)-formyl-N(1)-(5-phospho-beta-D-ribosyl)glycinamide + (6S)-5,6,7,8-tetrahydrofolate + H(+)</text>
        <dbReference type="Rhea" id="RHEA:15053"/>
        <dbReference type="ChEBI" id="CHEBI:15378"/>
        <dbReference type="ChEBI" id="CHEBI:57453"/>
        <dbReference type="ChEBI" id="CHEBI:143788"/>
        <dbReference type="ChEBI" id="CHEBI:147286"/>
        <dbReference type="ChEBI" id="CHEBI:195366"/>
        <dbReference type="EC" id="2.1.2.2"/>
    </reaction>
</comment>
<dbReference type="EMBL" id="MN577567">
    <property type="protein sequence ID" value="QGT49957.1"/>
    <property type="molecule type" value="Genomic_DNA"/>
</dbReference>
<evidence type="ECO:0000256" key="5">
    <source>
        <dbReference type="ARBA" id="ARBA00047664"/>
    </source>
</evidence>
<organism evidence="8">
    <name type="scientific">uncultured Helicobacter sp</name>
    <dbReference type="NCBI Taxonomy" id="175537"/>
    <lineage>
        <taxon>Bacteria</taxon>
        <taxon>Pseudomonadati</taxon>
        <taxon>Campylobacterota</taxon>
        <taxon>Epsilonproteobacteria</taxon>
        <taxon>Campylobacterales</taxon>
        <taxon>Helicobacteraceae</taxon>
        <taxon>Helicobacter</taxon>
        <taxon>environmental samples</taxon>
    </lineage>
</organism>
<evidence type="ECO:0000259" key="7">
    <source>
        <dbReference type="Pfam" id="PF00551"/>
    </source>
</evidence>
<dbReference type="GO" id="GO:0004644">
    <property type="term" value="F:phosphoribosylglycinamide formyltransferase activity"/>
    <property type="evidence" value="ECO:0007669"/>
    <property type="project" value="UniProtKB-UniRule"/>
</dbReference>
<dbReference type="UniPathway" id="UPA00074">
    <property type="reaction ID" value="UER00126"/>
</dbReference>